<organism evidence="1 2">
    <name type="scientific">Rattus norvegicus</name>
    <name type="common">Rat</name>
    <dbReference type="NCBI Taxonomy" id="10116"/>
    <lineage>
        <taxon>Eukaryota</taxon>
        <taxon>Metazoa</taxon>
        <taxon>Chordata</taxon>
        <taxon>Craniata</taxon>
        <taxon>Vertebrata</taxon>
        <taxon>Euteleostomi</taxon>
        <taxon>Mammalia</taxon>
        <taxon>Eutheria</taxon>
        <taxon>Euarchontoglires</taxon>
        <taxon>Glires</taxon>
        <taxon>Rodentia</taxon>
        <taxon>Myomorpha</taxon>
        <taxon>Muroidea</taxon>
        <taxon>Muridae</taxon>
        <taxon>Murinae</taxon>
        <taxon>Rattus</taxon>
    </lineage>
</organism>
<evidence type="ECO:0000313" key="1">
    <source>
        <dbReference type="EMBL" id="EDL87845.1"/>
    </source>
</evidence>
<dbReference type="GO" id="GO:0051301">
    <property type="term" value="P:cell division"/>
    <property type="evidence" value="ECO:0007669"/>
    <property type="project" value="UniProtKB-KW"/>
</dbReference>
<proteinExistence type="predicted"/>
<name>A6KIJ2_RAT</name>
<protein>
    <submittedName>
        <fullName evidence="1">Cell division cycle 2-like 6 (CDK8-like) (Predicted), isoform CRA_a</fullName>
    </submittedName>
</protein>
<reference evidence="2" key="1">
    <citation type="submission" date="2005-09" db="EMBL/GenBank/DDBJ databases">
        <authorList>
            <person name="Mural R.J."/>
            <person name="Li P.W."/>
            <person name="Adams M.D."/>
            <person name="Amanatides P.G."/>
            <person name="Baden-Tillson H."/>
            <person name="Barnstead M."/>
            <person name="Chin S.H."/>
            <person name="Dew I."/>
            <person name="Evans C.A."/>
            <person name="Ferriera S."/>
            <person name="Flanigan M."/>
            <person name="Fosler C."/>
            <person name="Glodek A."/>
            <person name="Gu Z."/>
            <person name="Holt R.A."/>
            <person name="Jennings D."/>
            <person name="Kraft C.L."/>
            <person name="Lu F."/>
            <person name="Nguyen T."/>
            <person name="Nusskern D.R."/>
            <person name="Pfannkoch C.M."/>
            <person name="Sitter C."/>
            <person name="Sutton G.G."/>
            <person name="Venter J.C."/>
            <person name="Wang Z."/>
            <person name="Woodage T."/>
            <person name="Zheng X.H."/>
            <person name="Zhong F."/>
        </authorList>
    </citation>
    <scope>NUCLEOTIDE SEQUENCE [LARGE SCALE GENOMIC DNA]</scope>
    <source>
        <strain>BN</strain>
        <strain evidence="2">Sprague-Dawley</strain>
    </source>
</reference>
<keyword evidence="1" id="KW-0132">Cell division</keyword>
<dbReference type="Proteomes" id="UP000234681">
    <property type="component" value="Chromosome 20"/>
</dbReference>
<accession>A6KIJ2</accession>
<keyword evidence="1" id="KW-0131">Cell cycle</keyword>
<sequence length="36" mass="4220">MSACREIAWLRKRGRGEEPAVFFRSRRNHGIVDSCK</sequence>
<dbReference type="EMBL" id="CH474051">
    <property type="protein sequence ID" value="EDL87845.1"/>
    <property type="molecule type" value="Genomic_DNA"/>
</dbReference>
<dbReference type="AlphaFoldDB" id="A6KIJ2"/>
<evidence type="ECO:0000313" key="2">
    <source>
        <dbReference type="Proteomes" id="UP000234681"/>
    </source>
</evidence>
<gene>
    <name evidence="1" type="primary">Cdc2l6_predicted</name>
    <name evidence="1" type="ORF">rCG_19980</name>
</gene>